<dbReference type="InterPro" id="IPR011545">
    <property type="entry name" value="DEAD/DEAH_box_helicase_dom"/>
</dbReference>
<evidence type="ECO:0000256" key="18">
    <source>
        <dbReference type="SAM" id="MobiDB-lite"/>
    </source>
</evidence>
<comment type="subunit">
    <text evidence="14">May form homooligomeric complexes. Interacts with IRF3. Interacts with OCT4 and POU5F1.</text>
</comment>
<evidence type="ECO:0000256" key="14">
    <source>
        <dbReference type="ARBA" id="ARBA00066108"/>
    </source>
</evidence>
<evidence type="ECO:0000256" key="3">
    <source>
        <dbReference type="ARBA" id="ARBA00022517"/>
    </source>
</evidence>
<proteinExistence type="inferred from homology"/>
<evidence type="ECO:0000256" key="11">
    <source>
        <dbReference type="ARBA" id="ARBA00038041"/>
    </source>
</evidence>
<evidence type="ECO:0000259" key="21">
    <source>
        <dbReference type="PROSITE" id="PS51195"/>
    </source>
</evidence>
<organism evidence="22 23">
    <name type="scientific">Paralvinella palmiformis</name>
    <dbReference type="NCBI Taxonomy" id="53620"/>
    <lineage>
        <taxon>Eukaryota</taxon>
        <taxon>Metazoa</taxon>
        <taxon>Spiralia</taxon>
        <taxon>Lophotrochozoa</taxon>
        <taxon>Annelida</taxon>
        <taxon>Polychaeta</taxon>
        <taxon>Sedentaria</taxon>
        <taxon>Canalipalpata</taxon>
        <taxon>Terebellida</taxon>
        <taxon>Terebelliformia</taxon>
        <taxon>Alvinellidae</taxon>
        <taxon>Paralvinella</taxon>
    </lineage>
</organism>
<evidence type="ECO:0000256" key="17">
    <source>
        <dbReference type="PROSITE-ProRule" id="PRU00552"/>
    </source>
</evidence>
<dbReference type="InterPro" id="IPR050079">
    <property type="entry name" value="DEAD_box_RNA_helicase"/>
</dbReference>
<dbReference type="SMART" id="SM00490">
    <property type="entry name" value="HELICc"/>
    <property type="match status" value="1"/>
</dbReference>
<feature type="compositionally biased region" description="Polar residues" evidence="18">
    <location>
        <begin position="514"/>
        <end position="523"/>
    </location>
</feature>
<evidence type="ECO:0000256" key="16">
    <source>
        <dbReference type="ARBA" id="ARBA00075547"/>
    </source>
</evidence>
<dbReference type="Gene3D" id="3.40.50.300">
    <property type="entry name" value="P-loop containing nucleotide triphosphate hydrolases"/>
    <property type="match status" value="2"/>
</dbReference>
<evidence type="ECO:0000256" key="4">
    <source>
        <dbReference type="ARBA" id="ARBA00022552"/>
    </source>
</evidence>
<dbReference type="Proteomes" id="UP001208570">
    <property type="component" value="Unassembled WGS sequence"/>
</dbReference>
<evidence type="ECO:0000313" key="22">
    <source>
        <dbReference type="EMBL" id="KAK2162822.1"/>
    </source>
</evidence>
<feature type="domain" description="Helicase ATP-binding" evidence="19">
    <location>
        <begin position="41"/>
        <end position="219"/>
    </location>
</feature>
<feature type="region of interest" description="Disordered" evidence="18">
    <location>
        <begin position="507"/>
        <end position="538"/>
    </location>
</feature>
<dbReference type="GO" id="GO:0003723">
    <property type="term" value="F:RNA binding"/>
    <property type="evidence" value="ECO:0007669"/>
    <property type="project" value="UniProtKB-KW"/>
</dbReference>
<comment type="catalytic activity">
    <reaction evidence="12">
        <text>ATP + H2O = ADP + phosphate + H(+)</text>
        <dbReference type="Rhea" id="RHEA:13065"/>
        <dbReference type="ChEBI" id="CHEBI:15377"/>
        <dbReference type="ChEBI" id="CHEBI:15378"/>
        <dbReference type="ChEBI" id="CHEBI:30616"/>
        <dbReference type="ChEBI" id="CHEBI:43474"/>
        <dbReference type="ChEBI" id="CHEBI:456216"/>
        <dbReference type="EC" id="3.6.4.13"/>
    </reaction>
</comment>
<evidence type="ECO:0000256" key="1">
    <source>
        <dbReference type="ARBA" id="ARBA00004604"/>
    </source>
</evidence>
<comment type="similarity">
    <text evidence="11">Belongs to the DEAD box helicase family. DDX56/DBP9 subfamily.</text>
</comment>
<evidence type="ECO:0000256" key="13">
    <source>
        <dbReference type="ARBA" id="ARBA00058156"/>
    </source>
</evidence>
<evidence type="ECO:0000256" key="2">
    <source>
        <dbReference type="ARBA" id="ARBA00012552"/>
    </source>
</evidence>
<evidence type="ECO:0000259" key="19">
    <source>
        <dbReference type="PROSITE" id="PS51192"/>
    </source>
</evidence>
<dbReference type="CDD" id="cd17961">
    <property type="entry name" value="DEADc_DDX56"/>
    <property type="match status" value="1"/>
</dbReference>
<dbReference type="GO" id="GO:0005730">
    <property type="term" value="C:nucleolus"/>
    <property type="evidence" value="ECO:0007669"/>
    <property type="project" value="UniProtKB-SubCell"/>
</dbReference>
<dbReference type="FunFam" id="3.40.50.300:FF:000939">
    <property type="entry name" value="Probable ATP-dependent RNA helicase DDX56"/>
    <property type="match status" value="1"/>
</dbReference>
<evidence type="ECO:0000256" key="10">
    <source>
        <dbReference type="ARBA" id="ARBA00023242"/>
    </source>
</evidence>
<feature type="short sequence motif" description="Q motif" evidence="17">
    <location>
        <begin position="10"/>
        <end position="38"/>
    </location>
</feature>
<dbReference type="GO" id="GO:0003724">
    <property type="term" value="F:RNA helicase activity"/>
    <property type="evidence" value="ECO:0007669"/>
    <property type="project" value="UniProtKB-EC"/>
</dbReference>
<dbReference type="EC" id="3.6.4.13" evidence="2"/>
<reference evidence="22" key="1">
    <citation type="journal article" date="2023" name="Mol. Biol. Evol.">
        <title>Third-Generation Sequencing Reveals the Adaptive Role of the Epigenome in Three Deep-Sea Polychaetes.</title>
        <authorList>
            <person name="Perez M."/>
            <person name="Aroh O."/>
            <person name="Sun Y."/>
            <person name="Lan Y."/>
            <person name="Juniper S.K."/>
            <person name="Young C.R."/>
            <person name="Angers B."/>
            <person name="Qian P.Y."/>
        </authorList>
    </citation>
    <scope>NUCLEOTIDE SEQUENCE</scope>
    <source>
        <strain evidence="22">P08H-3</strain>
    </source>
</reference>
<dbReference type="GO" id="GO:0006364">
    <property type="term" value="P:rRNA processing"/>
    <property type="evidence" value="ECO:0007669"/>
    <property type="project" value="UniProtKB-KW"/>
</dbReference>
<dbReference type="GO" id="GO:0016787">
    <property type="term" value="F:hydrolase activity"/>
    <property type="evidence" value="ECO:0007669"/>
    <property type="project" value="UniProtKB-KW"/>
</dbReference>
<dbReference type="GO" id="GO:0005524">
    <property type="term" value="F:ATP binding"/>
    <property type="evidence" value="ECO:0007669"/>
    <property type="project" value="UniProtKB-KW"/>
</dbReference>
<gene>
    <name evidence="22" type="ORF">LSH36_91g07027</name>
</gene>
<dbReference type="PANTHER" id="PTHR47959:SF21">
    <property type="entry name" value="DEAD-BOX HELICASE 56"/>
    <property type="match status" value="1"/>
</dbReference>
<keyword evidence="10" id="KW-0539">Nucleus</keyword>
<accession>A0AAD9K0W4</accession>
<dbReference type="PROSITE" id="PS51194">
    <property type="entry name" value="HELICASE_CTER"/>
    <property type="match status" value="1"/>
</dbReference>
<dbReference type="Pfam" id="PF00271">
    <property type="entry name" value="Helicase_C"/>
    <property type="match status" value="1"/>
</dbReference>
<sequence length="556" mass="63569">MADEEDTKTVQFHEMGLDDRILKAIAKLCWLQPTLIQEKAIPLALEGKDIMTRARTGTGKTAAYAIPVIQKILSSKQLATEQCVKALVMTPTKELCNQAARNILELTNSCSREVRCIDVSGQVALDSQRPLLMEQPDIVVGTPSRILAHLKAGNLSLKKTLEMVVIDEADLVFSFGYEDDVKALMDYLPKIYQAFLMSATLDDDVKALKRLLLHNPVILKLEEPQLPETSQLAQYHIKCQDEDKYVLIYTLLKLGLIRGKTIIFVNSVDKCYRLKLFLEQFGIPTCILNSELPVNSRVHLVDQFNKGLYSIIIAADEVALDDPTQLKKQKQKYKKDKESGISRGIDFQHVSNVVNFDFPTDVDSYIHRVGRTARGTNHGTALSFINIDEMKKLEEVEEALSDIHPDGNSVFKPYNFKMKEIEGFRYRAKDAMRAVTKVAVREARLKEIKAEILNSTKLKSYFEDNPRDLEVLRHDRSLHVVQEKQHLKNVPDYLIPPTLRQNRRELGRKKRYNKSQTRSQSWNKAPAKGHLRYMKRKADPLKSFEFKGFGNKKRKK</sequence>
<evidence type="ECO:0000256" key="6">
    <source>
        <dbReference type="ARBA" id="ARBA00022801"/>
    </source>
</evidence>
<comment type="subcellular location">
    <subcellularLocation>
        <location evidence="1">Nucleus</location>
        <location evidence="1">Nucleolus</location>
    </subcellularLocation>
</comment>
<dbReference type="GO" id="GO:0005829">
    <property type="term" value="C:cytosol"/>
    <property type="evidence" value="ECO:0007669"/>
    <property type="project" value="TreeGrafter"/>
</dbReference>
<keyword evidence="8" id="KW-0067">ATP-binding</keyword>
<keyword evidence="4" id="KW-0698">rRNA processing</keyword>
<keyword evidence="7" id="KW-0347">Helicase</keyword>
<dbReference type="InterPro" id="IPR027417">
    <property type="entry name" value="P-loop_NTPase"/>
</dbReference>
<evidence type="ECO:0000256" key="8">
    <source>
        <dbReference type="ARBA" id="ARBA00022840"/>
    </source>
</evidence>
<dbReference type="FunFam" id="3.40.50.300:FF:001046">
    <property type="entry name" value="Probable ATP-dependent RNA helicase ddx56"/>
    <property type="match status" value="1"/>
</dbReference>
<protein>
    <recommendedName>
        <fullName evidence="15">Probable ATP-dependent RNA helicase DDX56</fullName>
        <ecNumber evidence="2">3.6.4.13</ecNumber>
    </recommendedName>
    <alternativeName>
        <fullName evidence="16">DEAD box protein 56</fullName>
    </alternativeName>
</protein>
<dbReference type="PROSITE" id="PS51195">
    <property type="entry name" value="Q_MOTIF"/>
    <property type="match status" value="1"/>
</dbReference>
<keyword evidence="9" id="KW-0694">RNA-binding</keyword>
<evidence type="ECO:0000256" key="9">
    <source>
        <dbReference type="ARBA" id="ARBA00022884"/>
    </source>
</evidence>
<dbReference type="AlphaFoldDB" id="A0AAD9K0W4"/>
<dbReference type="InterPro" id="IPR001650">
    <property type="entry name" value="Helicase_C-like"/>
</dbReference>
<dbReference type="EMBL" id="JAODUP010000091">
    <property type="protein sequence ID" value="KAK2162822.1"/>
    <property type="molecule type" value="Genomic_DNA"/>
</dbReference>
<keyword evidence="23" id="KW-1185">Reference proteome</keyword>
<comment type="function">
    <text evidence="13">Nucleolar RNA helicase that plays a role in various biological processes including innate immunity, ribosome biogenesis or nucleolus organization. Plays an essential role in maintaining nucleolar integrity in planarian stem cells. Maintains embryonic stem cells proliferation by conventional regulation of ribosome assembly and interaction with OCT4 and POU5F1 complex. Regulates antiviral innate immunity by inhibiting the virus-triggered signaling nuclear translocation of IRF3. Mechanistically, acts by disrupting the interaction between IRF3 and importin IPO5. May play a role in later stages of the processing of the pre-ribosomal particles leading to mature 60S ribosomal subunits. Has intrinsic ATPase activity.</text>
</comment>
<dbReference type="SUPFAM" id="SSF52540">
    <property type="entry name" value="P-loop containing nucleoside triphosphate hydrolases"/>
    <property type="match status" value="2"/>
</dbReference>
<keyword evidence="5" id="KW-0547">Nucleotide-binding</keyword>
<keyword evidence="3" id="KW-0690">Ribosome biogenesis</keyword>
<dbReference type="SMART" id="SM00487">
    <property type="entry name" value="DEXDc"/>
    <property type="match status" value="1"/>
</dbReference>
<evidence type="ECO:0000256" key="5">
    <source>
        <dbReference type="ARBA" id="ARBA00022741"/>
    </source>
</evidence>
<evidence type="ECO:0000256" key="12">
    <source>
        <dbReference type="ARBA" id="ARBA00047984"/>
    </source>
</evidence>
<dbReference type="Pfam" id="PF00270">
    <property type="entry name" value="DEAD"/>
    <property type="match status" value="1"/>
</dbReference>
<dbReference type="PROSITE" id="PS51192">
    <property type="entry name" value="HELICASE_ATP_BIND_1"/>
    <property type="match status" value="1"/>
</dbReference>
<keyword evidence="6" id="KW-0378">Hydrolase</keyword>
<feature type="domain" description="Helicase C-terminal" evidence="20">
    <location>
        <begin position="231"/>
        <end position="422"/>
    </location>
</feature>
<dbReference type="PANTHER" id="PTHR47959">
    <property type="entry name" value="ATP-DEPENDENT RNA HELICASE RHLE-RELATED"/>
    <property type="match status" value="1"/>
</dbReference>
<dbReference type="InterPro" id="IPR014001">
    <property type="entry name" value="Helicase_ATP-bd"/>
</dbReference>
<evidence type="ECO:0000259" key="20">
    <source>
        <dbReference type="PROSITE" id="PS51194"/>
    </source>
</evidence>
<feature type="domain" description="DEAD-box RNA helicase Q" evidence="21">
    <location>
        <begin position="10"/>
        <end position="38"/>
    </location>
</feature>
<evidence type="ECO:0000313" key="23">
    <source>
        <dbReference type="Proteomes" id="UP001208570"/>
    </source>
</evidence>
<evidence type="ECO:0000256" key="15">
    <source>
        <dbReference type="ARBA" id="ARBA00072895"/>
    </source>
</evidence>
<evidence type="ECO:0000256" key="7">
    <source>
        <dbReference type="ARBA" id="ARBA00022806"/>
    </source>
</evidence>
<dbReference type="CDD" id="cd18787">
    <property type="entry name" value="SF2_C_DEAD"/>
    <property type="match status" value="1"/>
</dbReference>
<name>A0AAD9K0W4_9ANNE</name>
<dbReference type="InterPro" id="IPR014014">
    <property type="entry name" value="RNA_helicase_DEAD_Q_motif"/>
</dbReference>
<comment type="caution">
    <text evidence="22">The sequence shown here is derived from an EMBL/GenBank/DDBJ whole genome shotgun (WGS) entry which is preliminary data.</text>
</comment>